<feature type="transmembrane region" description="Helical" evidence="6">
    <location>
        <begin position="254"/>
        <end position="272"/>
    </location>
</feature>
<dbReference type="PANTHER" id="PTHR23501:SF198">
    <property type="entry name" value="AZOLE RESISTANCE PROTEIN 1-RELATED"/>
    <property type="match status" value="1"/>
</dbReference>
<dbReference type="EMBL" id="MWPZ01000009">
    <property type="protein sequence ID" value="TIC91767.1"/>
    <property type="molecule type" value="Genomic_DNA"/>
</dbReference>
<dbReference type="Gene3D" id="1.20.1250.20">
    <property type="entry name" value="MFS general substrate transporter like domains"/>
    <property type="match status" value="1"/>
</dbReference>
<reference evidence="8 9" key="1">
    <citation type="journal article" date="2019" name="Genome Biol. Evol.">
        <title>Genomic Plasticity Mediated by Transposable Elements in the Plant Pathogenic Fungus Colletotrichum higginsianum.</title>
        <authorList>
            <person name="Tsushima A."/>
            <person name="Gan P."/>
            <person name="Kumakura N."/>
            <person name="Narusaka M."/>
            <person name="Takano Y."/>
            <person name="Narusaka Y."/>
            <person name="Shirasu K."/>
        </authorList>
    </citation>
    <scope>NUCLEOTIDE SEQUENCE [LARGE SCALE GENOMIC DNA]</scope>
    <source>
        <strain evidence="8 9">MAFF305635-RFP</strain>
    </source>
</reference>
<feature type="domain" description="Major facilitator superfamily (MFS) profile" evidence="7">
    <location>
        <begin position="28"/>
        <end position="511"/>
    </location>
</feature>
<dbReference type="GO" id="GO:0022857">
    <property type="term" value="F:transmembrane transporter activity"/>
    <property type="evidence" value="ECO:0007669"/>
    <property type="project" value="InterPro"/>
</dbReference>
<dbReference type="GO" id="GO:0005886">
    <property type="term" value="C:plasma membrane"/>
    <property type="evidence" value="ECO:0007669"/>
    <property type="project" value="TreeGrafter"/>
</dbReference>
<feature type="transmembrane region" description="Helical" evidence="6">
    <location>
        <begin position="379"/>
        <end position="400"/>
    </location>
</feature>
<feature type="transmembrane region" description="Helical" evidence="6">
    <location>
        <begin position="354"/>
        <end position="372"/>
    </location>
</feature>
<dbReference type="PROSITE" id="PS50850">
    <property type="entry name" value="MFS"/>
    <property type="match status" value="1"/>
</dbReference>
<dbReference type="InterPro" id="IPR036259">
    <property type="entry name" value="MFS_trans_sf"/>
</dbReference>
<protein>
    <submittedName>
        <fullName evidence="8">Efflux pump apf11</fullName>
    </submittedName>
</protein>
<feature type="transmembrane region" description="Helical" evidence="6">
    <location>
        <begin position="412"/>
        <end position="433"/>
    </location>
</feature>
<comment type="caution">
    <text evidence="8">The sequence shown here is derived from an EMBL/GenBank/DDBJ whole genome shotgun (WGS) entry which is preliminary data.</text>
</comment>
<dbReference type="InterPro" id="IPR011701">
    <property type="entry name" value="MFS"/>
</dbReference>
<evidence type="ECO:0000256" key="6">
    <source>
        <dbReference type="SAM" id="Phobius"/>
    </source>
</evidence>
<feature type="compositionally biased region" description="Basic and acidic residues" evidence="5">
    <location>
        <begin position="559"/>
        <end position="580"/>
    </location>
</feature>
<evidence type="ECO:0000256" key="1">
    <source>
        <dbReference type="ARBA" id="ARBA00004141"/>
    </source>
</evidence>
<evidence type="ECO:0000256" key="3">
    <source>
        <dbReference type="ARBA" id="ARBA00022989"/>
    </source>
</evidence>
<evidence type="ECO:0000256" key="4">
    <source>
        <dbReference type="ARBA" id="ARBA00023136"/>
    </source>
</evidence>
<name>A0A4T0VIW4_9PEZI</name>
<feature type="transmembrane region" description="Helical" evidence="6">
    <location>
        <begin position="183"/>
        <end position="202"/>
    </location>
</feature>
<feature type="transmembrane region" description="Helical" evidence="6">
    <location>
        <begin position="223"/>
        <end position="242"/>
    </location>
</feature>
<dbReference type="Proteomes" id="UP000305883">
    <property type="component" value="Unassembled WGS sequence"/>
</dbReference>
<sequence>MDSSRPDEPLDVNSPGSGYLSGWRLWAIVAALTLGQITIGMDSSFVGILAPTLGREFQSLADVGWWGSAYLAANGASLLTFGKMYAVLSTKKVFLVSIVVSAAGSVVCAVAKTSPVFIVGRVLAGLGCAGMQVGTTLLTASIMPLHKRPFYGGIMGTGETLAVMAGPLVAGGIAQSVGWPWCFWINLPVDVILFVALVFLVTEKRTDSKARCWLIRLEDLGELDLPGGFLIAGGTACLLLGLNSAGTSNSWTEAVVLAPILVSVAVFVVAAVDQHKKMDRATFPTRLLKNRHFVTNLVWLWTQAGSQIPTSYYGLATESVLQASIGILPTLGASIVGTIASGLLAWAVHYLPPGTIAGTAVMAVGSGLLYSLRPDSSRPVWMGFGAVFGLGNGFTTQQVAVGAQAELDEKDFPAGMSALAVVRNVSAAIFIAVNHSVFMGRLSRLSSVVPGFSPASATNINRRYLQSRVSPENFPLALDIFNDALTRMFLVSMGLGIAGFLIAFFLPWTSLKKPEAGTDTSDELDLVEPVVRQPPWNWDHDTGPCQIHYRHTIALERGHREGASQDDSEKWESKTPEHLRQRCVSL</sequence>
<keyword evidence="2 6" id="KW-0812">Transmembrane</keyword>
<evidence type="ECO:0000313" key="8">
    <source>
        <dbReference type="EMBL" id="TIC91767.1"/>
    </source>
</evidence>
<feature type="transmembrane region" description="Helical" evidence="6">
    <location>
        <begin position="150"/>
        <end position="171"/>
    </location>
</feature>
<feature type="transmembrane region" description="Helical" evidence="6">
    <location>
        <begin position="63"/>
        <end position="81"/>
    </location>
</feature>
<proteinExistence type="predicted"/>
<comment type="subcellular location">
    <subcellularLocation>
        <location evidence="1">Membrane</location>
        <topology evidence="1">Multi-pass membrane protein</topology>
    </subcellularLocation>
</comment>
<dbReference type="OrthoDB" id="10382671at2759"/>
<evidence type="ECO:0000256" key="5">
    <source>
        <dbReference type="SAM" id="MobiDB-lite"/>
    </source>
</evidence>
<keyword evidence="3 6" id="KW-1133">Transmembrane helix</keyword>
<keyword evidence="4 6" id="KW-0472">Membrane</keyword>
<organism evidence="8 9">
    <name type="scientific">Colletotrichum higginsianum</name>
    <dbReference type="NCBI Taxonomy" id="80884"/>
    <lineage>
        <taxon>Eukaryota</taxon>
        <taxon>Fungi</taxon>
        <taxon>Dikarya</taxon>
        <taxon>Ascomycota</taxon>
        <taxon>Pezizomycotina</taxon>
        <taxon>Sordariomycetes</taxon>
        <taxon>Hypocreomycetidae</taxon>
        <taxon>Glomerellales</taxon>
        <taxon>Glomerellaceae</taxon>
        <taxon>Colletotrichum</taxon>
        <taxon>Colletotrichum destructivum species complex</taxon>
    </lineage>
</organism>
<feature type="region of interest" description="Disordered" evidence="5">
    <location>
        <begin position="559"/>
        <end position="586"/>
    </location>
</feature>
<gene>
    <name evidence="8" type="ORF">CH35J_010899</name>
</gene>
<feature type="transmembrane region" description="Helical" evidence="6">
    <location>
        <begin position="118"/>
        <end position="138"/>
    </location>
</feature>
<accession>A0A4T0VIW4</accession>
<dbReference type="InterPro" id="IPR020846">
    <property type="entry name" value="MFS_dom"/>
</dbReference>
<evidence type="ECO:0000259" key="7">
    <source>
        <dbReference type="PROSITE" id="PS50850"/>
    </source>
</evidence>
<feature type="transmembrane region" description="Helical" evidence="6">
    <location>
        <begin position="488"/>
        <end position="508"/>
    </location>
</feature>
<dbReference type="AlphaFoldDB" id="A0A4T0VIW4"/>
<dbReference type="Pfam" id="PF07690">
    <property type="entry name" value="MFS_1"/>
    <property type="match status" value="1"/>
</dbReference>
<evidence type="ECO:0000313" key="9">
    <source>
        <dbReference type="Proteomes" id="UP000305883"/>
    </source>
</evidence>
<evidence type="ECO:0000256" key="2">
    <source>
        <dbReference type="ARBA" id="ARBA00022692"/>
    </source>
</evidence>
<feature type="transmembrane region" description="Helical" evidence="6">
    <location>
        <begin position="325"/>
        <end position="348"/>
    </location>
</feature>
<dbReference type="SUPFAM" id="SSF103473">
    <property type="entry name" value="MFS general substrate transporter"/>
    <property type="match status" value="1"/>
</dbReference>
<feature type="transmembrane region" description="Helical" evidence="6">
    <location>
        <begin position="25"/>
        <end position="51"/>
    </location>
</feature>
<dbReference type="PANTHER" id="PTHR23501">
    <property type="entry name" value="MAJOR FACILITATOR SUPERFAMILY"/>
    <property type="match status" value="1"/>
</dbReference>
<feature type="transmembrane region" description="Helical" evidence="6">
    <location>
        <begin position="93"/>
        <end position="112"/>
    </location>
</feature>